<dbReference type="Gene3D" id="3.40.50.300">
    <property type="entry name" value="P-loop containing nucleotide triphosphate hydrolases"/>
    <property type="match status" value="1"/>
</dbReference>
<keyword evidence="6" id="KW-1133">Transmembrane helix</keyword>
<dbReference type="InterPro" id="IPR045058">
    <property type="entry name" value="GIMA/IAN/Toc"/>
</dbReference>
<evidence type="ECO:0000256" key="4">
    <source>
        <dbReference type="SAM" id="Coils"/>
    </source>
</evidence>
<dbReference type="GO" id="GO:0005525">
    <property type="term" value="F:GTP binding"/>
    <property type="evidence" value="ECO:0007669"/>
    <property type="project" value="UniProtKB-KW"/>
</dbReference>
<dbReference type="PROSITE" id="PS51720">
    <property type="entry name" value="G_AIG1"/>
    <property type="match status" value="1"/>
</dbReference>
<keyword evidence="6" id="KW-0472">Membrane</keyword>
<keyword evidence="9" id="KW-1185">Reference proteome</keyword>
<feature type="signal peptide" evidence="7">
    <location>
        <begin position="1"/>
        <end position="25"/>
    </location>
</feature>
<feature type="coiled-coil region" evidence="4">
    <location>
        <begin position="671"/>
        <end position="716"/>
    </location>
</feature>
<evidence type="ECO:0000313" key="9">
    <source>
        <dbReference type="Proteomes" id="UP000694844"/>
    </source>
</evidence>
<dbReference type="PANTHER" id="PTHR10903:SF170">
    <property type="entry name" value="GTPASE IMAP FAMILY MEMBER 7"/>
    <property type="match status" value="1"/>
</dbReference>
<keyword evidence="6" id="KW-0812">Transmembrane</keyword>
<feature type="chain" id="PRO_5034544900" evidence="7">
    <location>
        <begin position="26"/>
        <end position="760"/>
    </location>
</feature>
<dbReference type="CDD" id="cd01852">
    <property type="entry name" value="AIG1"/>
    <property type="match status" value="1"/>
</dbReference>
<comment type="similarity">
    <text evidence="1">Belongs to the TRAFAC class TrmE-Era-EngA-EngB-Septin-like GTPase superfamily. AIG1/Toc34/Toc159-like paraseptin GTPase family. IAN subfamily.</text>
</comment>
<keyword evidence="2" id="KW-0547">Nucleotide-binding</keyword>
<dbReference type="RefSeq" id="XP_022304624.1">
    <property type="nucleotide sequence ID" value="XM_022448916.1"/>
</dbReference>
<evidence type="ECO:0000259" key="8">
    <source>
        <dbReference type="PROSITE" id="PS51720"/>
    </source>
</evidence>
<dbReference type="InterPro" id="IPR006703">
    <property type="entry name" value="G_AIG1"/>
</dbReference>
<gene>
    <name evidence="10" type="primary">LOC111111774</name>
</gene>
<dbReference type="GeneID" id="111111774"/>
<evidence type="ECO:0000313" key="10">
    <source>
        <dbReference type="RefSeq" id="XP_022304624.1"/>
    </source>
</evidence>
<proteinExistence type="inferred from homology"/>
<dbReference type="KEGG" id="cvn:111111774"/>
<evidence type="ECO:0000256" key="5">
    <source>
        <dbReference type="SAM" id="MobiDB-lite"/>
    </source>
</evidence>
<name>A0A8B8BP37_CRAVI</name>
<dbReference type="AlphaFoldDB" id="A0A8B8BP37"/>
<protein>
    <submittedName>
        <fullName evidence="10">Uncharacterized protein LOC111111774</fullName>
    </submittedName>
</protein>
<keyword evidence="4" id="KW-0175">Coiled coil</keyword>
<evidence type="ECO:0000256" key="7">
    <source>
        <dbReference type="SAM" id="SignalP"/>
    </source>
</evidence>
<dbReference type="OrthoDB" id="431287at2759"/>
<evidence type="ECO:0000256" key="6">
    <source>
        <dbReference type="SAM" id="Phobius"/>
    </source>
</evidence>
<feature type="domain" description="AIG1-type G" evidence="8">
    <location>
        <begin position="349"/>
        <end position="554"/>
    </location>
</feature>
<keyword evidence="7" id="KW-0732">Signal</keyword>
<dbReference type="InterPro" id="IPR027417">
    <property type="entry name" value="P-loop_NTPase"/>
</dbReference>
<sequence length="760" mass="87570">MGCLLRPMTFFYWTLLSSTFDLNACVNFGEENHTVYTTTSCPSSKSEWDKRSLTINCTETNGYMCLPNDEFTELLEFCYKLPRIGITKGLCLFVYNKSRIDSYPCNGFTYGCPSKFYFSDTVYEFPRCLEIDNGCFLAEPICIRNTFFNTQTPGTNNTKMNKMLNIVKQGNTYWIWIIVGLALIVVCSIVVFVWAMYFRKKEEFSNEDLENPIHHLLTDTTSSNHDYDEPEYTPADEYSDYLPPVSHTKVNRRGIPLPEIPKVNSDEQDSIGKYNNEISEYSEPEDIYDDGEVSFNDMSIDDGNIVEVTSEPSVRPTLYGNQQEPLVEGNDQDDGKTVNRLLDGNTLLDTELRLVLIGKTGAGKSATGNTILGKNTFQTCMSPRSLTKVCSMGIAARFGRNIVIVDTPGIFDTEVTTDELQVELQRCIRITAPGPHAFVYVLDPTSRFTLEDEKSVEELVGLFGNQIYKYSFILFTRGDQLAAEGRPLDYYIEDCPKGLQSLIEECDHRVCLFNNKLEHKEKDIQVDKLLNDIFQNVMKNEGKYYINRIYIEVEQQILAEEKKKFEKELEKMKMSLMEEYRKIKEANEAILKRFEAEMRQGQIANESLQKLASHQNEEGCQVIADIPKGYVQNKEQPNKKDLIKIKEQSVLFTQNKKKEQERLETPENIIKGNAEGNLENIETVIEDKREKHKHQYNELEKLREEVNERQIKAEQNLHYNISQKEKELREKSFRNEIREDLAENHPTLCINASEVSCILI</sequence>
<dbReference type="PANTHER" id="PTHR10903">
    <property type="entry name" value="GTPASE, IMAP FAMILY MEMBER-RELATED"/>
    <property type="match status" value="1"/>
</dbReference>
<evidence type="ECO:0000256" key="1">
    <source>
        <dbReference type="ARBA" id="ARBA00008535"/>
    </source>
</evidence>
<organism evidence="9 10">
    <name type="scientific">Crassostrea virginica</name>
    <name type="common">Eastern oyster</name>
    <dbReference type="NCBI Taxonomy" id="6565"/>
    <lineage>
        <taxon>Eukaryota</taxon>
        <taxon>Metazoa</taxon>
        <taxon>Spiralia</taxon>
        <taxon>Lophotrochozoa</taxon>
        <taxon>Mollusca</taxon>
        <taxon>Bivalvia</taxon>
        <taxon>Autobranchia</taxon>
        <taxon>Pteriomorphia</taxon>
        <taxon>Ostreida</taxon>
        <taxon>Ostreoidea</taxon>
        <taxon>Ostreidae</taxon>
        <taxon>Crassostrea</taxon>
    </lineage>
</organism>
<dbReference type="FunFam" id="3.40.50.300:FF:000366">
    <property type="entry name" value="GTPase, IMAP family member 2"/>
    <property type="match status" value="1"/>
</dbReference>
<accession>A0A8B8BP37</accession>
<dbReference type="Pfam" id="PF04548">
    <property type="entry name" value="AIG1"/>
    <property type="match status" value="1"/>
</dbReference>
<keyword evidence="3" id="KW-0342">GTP-binding</keyword>
<evidence type="ECO:0000256" key="3">
    <source>
        <dbReference type="ARBA" id="ARBA00023134"/>
    </source>
</evidence>
<evidence type="ECO:0000256" key="2">
    <source>
        <dbReference type="ARBA" id="ARBA00022741"/>
    </source>
</evidence>
<feature type="region of interest" description="Disordered" evidence="5">
    <location>
        <begin position="315"/>
        <end position="335"/>
    </location>
</feature>
<dbReference type="SUPFAM" id="SSF52540">
    <property type="entry name" value="P-loop containing nucleoside triphosphate hydrolases"/>
    <property type="match status" value="1"/>
</dbReference>
<reference evidence="10" key="1">
    <citation type="submission" date="2025-08" db="UniProtKB">
        <authorList>
            <consortium name="RefSeq"/>
        </authorList>
    </citation>
    <scope>IDENTIFICATION</scope>
    <source>
        <tissue evidence="10">Whole sample</tissue>
    </source>
</reference>
<dbReference type="Proteomes" id="UP000694844">
    <property type="component" value="Chromosome 9"/>
</dbReference>
<feature type="transmembrane region" description="Helical" evidence="6">
    <location>
        <begin position="173"/>
        <end position="197"/>
    </location>
</feature>
<feature type="coiled-coil region" evidence="4">
    <location>
        <begin position="555"/>
        <end position="611"/>
    </location>
</feature>